<name>A0AAV7LD08_PLEWA</name>
<proteinExistence type="predicted"/>
<gene>
    <name evidence="1" type="ORF">NDU88_006769</name>
</gene>
<keyword evidence="2" id="KW-1185">Reference proteome</keyword>
<protein>
    <submittedName>
        <fullName evidence="1">Uncharacterized protein</fullName>
    </submittedName>
</protein>
<accession>A0AAV7LD08</accession>
<sequence length="238" mass="25683">MLLTGLDPVQCTLLRLPHGSGFCSPSQYGVNAPYWAGSSAVYTPGAAAWKWFLLTLSVWRECSLLGWIQCSVHSWGCRMEAVSAHPLSMTSLLLAGLDAVQCTLLELPHGSGFCSPSEYDVTAPYWAGSSAVYTPGAGAWKRFLLTLRVWRECSLLGWIQCSVHSWSCRMEAVSAHPLSMTSLLLTGLDPVQCTLLGLPHGSGFCSPSEYGVIAPYWAGSSAVYTPGAGAWKRFLLTL</sequence>
<evidence type="ECO:0000313" key="1">
    <source>
        <dbReference type="EMBL" id="KAJ1086653.1"/>
    </source>
</evidence>
<dbReference type="EMBL" id="JANPWB010000016">
    <property type="protein sequence ID" value="KAJ1086653.1"/>
    <property type="molecule type" value="Genomic_DNA"/>
</dbReference>
<reference evidence="1" key="1">
    <citation type="journal article" date="2022" name="bioRxiv">
        <title>Sequencing and chromosome-scale assembly of the giantPleurodeles waltlgenome.</title>
        <authorList>
            <person name="Brown T."/>
            <person name="Elewa A."/>
            <person name="Iarovenko S."/>
            <person name="Subramanian E."/>
            <person name="Araus A.J."/>
            <person name="Petzold A."/>
            <person name="Susuki M."/>
            <person name="Suzuki K.-i.T."/>
            <person name="Hayashi T."/>
            <person name="Toyoda A."/>
            <person name="Oliveira C."/>
            <person name="Osipova E."/>
            <person name="Leigh N.D."/>
            <person name="Simon A."/>
            <person name="Yun M.H."/>
        </authorList>
    </citation>
    <scope>NUCLEOTIDE SEQUENCE</scope>
    <source>
        <strain evidence="1">20211129_DDA</strain>
        <tissue evidence="1">Liver</tissue>
    </source>
</reference>
<dbReference type="Proteomes" id="UP001066276">
    <property type="component" value="Chromosome 12"/>
</dbReference>
<comment type="caution">
    <text evidence="1">The sequence shown here is derived from an EMBL/GenBank/DDBJ whole genome shotgun (WGS) entry which is preliminary data.</text>
</comment>
<organism evidence="1 2">
    <name type="scientific">Pleurodeles waltl</name>
    <name type="common">Iberian ribbed newt</name>
    <dbReference type="NCBI Taxonomy" id="8319"/>
    <lineage>
        <taxon>Eukaryota</taxon>
        <taxon>Metazoa</taxon>
        <taxon>Chordata</taxon>
        <taxon>Craniata</taxon>
        <taxon>Vertebrata</taxon>
        <taxon>Euteleostomi</taxon>
        <taxon>Amphibia</taxon>
        <taxon>Batrachia</taxon>
        <taxon>Caudata</taxon>
        <taxon>Salamandroidea</taxon>
        <taxon>Salamandridae</taxon>
        <taxon>Pleurodelinae</taxon>
        <taxon>Pleurodeles</taxon>
    </lineage>
</organism>
<dbReference type="AlphaFoldDB" id="A0AAV7LD08"/>
<evidence type="ECO:0000313" key="2">
    <source>
        <dbReference type="Proteomes" id="UP001066276"/>
    </source>
</evidence>